<name>A0A423PJT0_9GAMM</name>
<evidence type="ECO:0000313" key="2">
    <source>
        <dbReference type="EMBL" id="ROO25833.1"/>
    </source>
</evidence>
<dbReference type="EMBL" id="AYKF01000109">
    <property type="protein sequence ID" value="ROO25833.1"/>
    <property type="molecule type" value="Genomic_DNA"/>
</dbReference>
<keyword evidence="1" id="KW-0732">Signal</keyword>
<dbReference type="PROSITE" id="PS51257">
    <property type="entry name" value="PROKAR_LIPOPROTEIN"/>
    <property type="match status" value="1"/>
</dbReference>
<sequence length="153" mass="16296">MKAHAAVLLLLVGPLLAACTGNAGVRTDTGPGAGDTVIAVPDTGGMLGDRLRRSLSQRGWSLLRYDPEALERSRDYARLAAQARYRLTLTARRIGNCGSEMPSYIYNTALIANENGHVALALTGADCLDSVAARFESELARRRITPPETAAAE</sequence>
<dbReference type="Proteomes" id="UP000285123">
    <property type="component" value="Unassembled WGS sequence"/>
</dbReference>
<accession>A0A423PJT0</accession>
<dbReference type="RefSeq" id="WP_123591958.1">
    <property type="nucleotide sequence ID" value="NZ_AYKF01000109.1"/>
</dbReference>
<organism evidence="2 3">
    <name type="scientific">Salinisphaera orenii YIM 95161</name>
    <dbReference type="NCBI Taxonomy" id="1051139"/>
    <lineage>
        <taxon>Bacteria</taxon>
        <taxon>Pseudomonadati</taxon>
        <taxon>Pseudomonadota</taxon>
        <taxon>Gammaproteobacteria</taxon>
        <taxon>Salinisphaerales</taxon>
        <taxon>Salinisphaeraceae</taxon>
        <taxon>Salinisphaera</taxon>
    </lineage>
</organism>
<protein>
    <submittedName>
        <fullName evidence="2">Uncharacterized protein</fullName>
    </submittedName>
</protein>
<feature type="chain" id="PRO_5019551599" evidence="1">
    <location>
        <begin position="18"/>
        <end position="153"/>
    </location>
</feature>
<proteinExistence type="predicted"/>
<dbReference type="AlphaFoldDB" id="A0A423PJT0"/>
<dbReference type="OrthoDB" id="10002751at2"/>
<evidence type="ECO:0000256" key="1">
    <source>
        <dbReference type="SAM" id="SignalP"/>
    </source>
</evidence>
<reference evidence="2 3" key="1">
    <citation type="submission" date="2013-10" db="EMBL/GenBank/DDBJ databases">
        <title>Salinisphaera halophila YIM 95161 Genome Sequencing.</title>
        <authorList>
            <person name="Lai Q."/>
            <person name="Li C."/>
            <person name="Shao Z."/>
        </authorList>
    </citation>
    <scope>NUCLEOTIDE SEQUENCE [LARGE SCALE GENOMIC DNA]</scope>
    <source>
        <strain evidence="2 3">YIM 95161</strain>
    </source>
</reference>
<comment type="caution">
    <text evidence="2">The sequence shown here is derived from an EMBL/GenBank/DDBJ whole genome shotgun (WGS) entry which is preliminary data.</text>
</comment>
<evidence type="ECO:0000313" key="3">
    <source>
        <dbReference type="Proteomes" id="UP000285123"/>
    </source>
</evidence>
<gene>
    <name evidence="2" type="ORF">SAHL_13650</name>
</gene>
<feature type="signal peptide" evidence="1">
    <location>
        <begin position="1"/>
        <end position="17"/>
    </location>
</feature>